<reference evidence="4 5" key="1">
    <citation type="submission" date="2018-12" db="EMBL/GenBank/DDBJ databases">
        <authorList>
            <person name="Li F."/>
        </authorList>
    </citation>
    <scope>NUCLEOTIDE SEQUENCE [LARGE SCALE GENOMIC DNA]</scope>
    <source>
        <strain evidence="4 5">8H24J-4-2</strain>
    </source>
</reference>
<dbReference type="Proteomes" id="UP000288603">
    <property type="component" value="Unassembled WGS sequence"/>
</dbReference>
<comment type="caution">
    <text evidence="4">The sequence shown here is derived from an EMBL/GenBank/DDBJ whole genome shotgun (WGS) entry which is preliminary data.</text>
</comment>
<dbReference type="PANTHER" id="PTHR30466">
    <property type="entry name" value="FLAVIN REDUCTASE"/>
    <property type="match status" value="1"/>
</dbReference>
<name>A0A444QEG7_9MICO</name>
<evidence type="ECO:0000313" key="5">
    <source>
        <dbReference type="Proteomes" id="UP000288603"/>
    </source>
</evidence>
<evidence type="ECO:0000259" key="3">
    <source>
        <dbReference type="SMART" id="SM00903"/>
    </source>
</evidence>
<dbReference type="GO" id="GO:0010181">
    <property type="term" value="F:FMN binding"/>
    <property type="evidence" value="ECO:0007669"/>
    <property type="project" value="InterPro"/>
</dbReference>
<accession>A0A444QEG7</accession>
<dbReference type="Pfam" id="PF01613">
    <property type="entry name" value="Flavin_Reduct"/>
    <property type="match status" value="1"/>
</dbReference>
<dbReference type="PANTHER" id="PTHR30466:SF11">
    <property type="entry name" value="FLAVIN-DEPENDENT MONOOXYGENASE, REDUCTASE SUBUNIT HSAB"/>
    <property type="match status" value="1"/>
</dbReference>
<dbReference type="InterPro" id="IPR002563">
    <property type="entry name" value="Flavin_Rdtase-like_dom"/>
</dbReference>
<sequence length="168" mass="17938">MQDECMTQTVPQSVTSAAMRRTLAGFATGLSVVAAELDGRVVGMPANSLASVSLDPPLVSLAFARTSTTWPALRTAPRWGISVLAEEQAALLDVLRRPAGARFQGVGLNIDDGAVYIRDALATIAVAPRTVVEAGDHDLVLLEVTHLHRDETQQPLVFFNSTTHLLSH</sequence>
<dbReference type="Gene3D" id="2.30.110.10">
    <property type="entry name" value="Electron Transport, Fmn-binding Protein, Chain A"/>
    <property type="match status" value="1"/>
</dbReference>
<gene>
    <name evidence="4" type="ORF">ELQ92_01360</name>
</gene>
<dbReference type="InterPro" id="IPR050268">
    <property type="entry name" value="NADH-dep_flavin_reductase"/>
</dbReference>
<organism evidence="4 5">
    <name type="scientific">Labedella populi</name>
    <dbReference type="NCBI Taxonomy" id="2498850"/>
    <lineage>
        <taxon>Bacteria</taxon>
        <taxon>Bacillati</taxon>
        <taxon>Actinomycetota</taxon>
        <taxon>Actinomycetes</taxon>
        <taxon>Micrococcales</taxon>
        <taxon>Microbacteriaceae</taxon>
        <taxon>Labedella</taxon>
    </lineage>
</organism>
<protein>
    <submittedName>
        <fullName evidence="4">Flavin reductase</fullName>
    </submittedName>
</protein>
<dbReference type="GO" id="GO:0042602">
    <property type="term" value="F:riboflavin reductase (NADPH) activity"/>
    <property type="evidence" value="ECO:0007669"/>
    <property type="project" value="TreeGrafter"/>
</dbReference>
<dbReference type="AlphaFoldDB" id="A0A444QEG7"/>
<feature type="domain" description="Flavin reductase like" evidence="3">
    <location>
        <begin position="23"/>
        <end position="165"/>
    </location>
</feature>
<proteinExistence type="inferred from homology"/>
<dbReference type="SUPFAM" id="SSF50475">
    <property type="entry name" value="FMN-binding split barrel"/>
    <property type="match status" value="1"/>
</dbReference>
<dbReference type="InterPro" id="IPR012349">
    <property type="entry name" value="Split_barrel_FMN-bd"/>
</dbReference>
<evidence type="ECO:0000313" key="4">
    <source>
        <dbReference type="EMBL" id="RWZ67940.1"/>
    </source>
</evidence>
<dbReference type="SMART" id="SM00903">
    <property type="entry name" value="Flavin_Reduct"/>
    <property type="match status" value="1"/>
</dbReference>
<evidence type="ECO:0000256" key="1">
    <source>
        <dbReference type="ARBA" id="ARBA00008898"/>
    </source>
</evidence>
<keyword evidence="2" id="KW-0560">Oxidoreductase</keyword>
<evidence type="ECO:0000256" key="2">
    <source>
        <dbReference type="ARBA" id="ARBA00023002"/>
    </source>
</evidence>
<keyword evidence="5" id="KW-1185">Reference proteome</keyword>
<comment type="similarity">
    <text evidence="1">Belongs to the non-flavoprotein flavin reductase family.</text>
</comment>
<dbReference type="EMBL" id="RZNC01000001">
    <property type="protein sequence ID" value="RWZ67940.1"/>
    <property type="molecule type" value="Genomic_DNA"/>
</dbReference>